<dbReference type="PROSITE" id="PS50206">
    <property type="entry name" value="RHODANESE_3"/>
    <property type="match status" value="1"/>
</dbReference>
<dbReference type="Gene3D" id="3.40.250.10">
    <property type="entry name" value="Rhodanese-like domain"/>
    <property type="match status" value="1"/>
</dbReference>
<dbReference type="Proteomes" id="UP000035067">
    <property type="component" value="Unassembled WGS sequence"/>
</dbReference>
<reference evidence="3 4" key="1">
    <citation type="submission" date="2015-01" db="EMBL/GenBank/DDBJ databases">
        <title>Lifestyle Evolution in Cyanobacterial Symbionts of Sponges.</title>
        <authorList>
            <person name="Burgsdorf I."/>
            <person name="Slaby B.M."/>
            <person name="Handley K.M."/>
            <person name="Haber M."/>
            <person name="Blom J."/>
            <person name="Marshall C.W."/>
            <person name="Gilbert J.A."/>
            <person name="Hentschel U."/>
            <person name="Steindler L."/>
        </authorList>
    </citation>
    <scope>NUCLEOTIDE SEQUENCE [LARGE SCALE GENOMIC DNA]</scope>
    <source>
        <strain evidence="3">SP3</strain>
    </source>
</reference>
<protein>
    <submittedName>
        <fullName evidence="3">tRNA 2-selenouridine synthase</fullName>
    </submittedName>
</protein>
<dbReference type="InterPro" id="IPR017582">
    <property type="entry name" value="SelU"/>
</dbReference>
<sequence>MARSLPCDRFLKADGPLLDVRSPGEFARGHIPGAHNLPLFNDEERAAVGTMYNHQGQRAAVRHGLELVGPRLATLADQAAALAEAGANLRLHCWRGGLRSSSTAWLLEICHLPCTLLDGGYKSFRRWLRQALAQPCPVVLLGGHTGSGKTEVLHALRVAGAQVLDLEGLAHHRGSSFGGLGQPRQPTTEQFENEIAMALQAVSPHRVLWIEAESVQVGCCRIPPELFRQMQRAPLVALQRPDHERLDHLLATYGPVPPQELMEATRRIGKRLGPQRTQQAVEAIAAGNLRLACQVILDYYDRTYAHGLARSPHTPVPLTREGLSSEAVAQRLLAMEPTLLNRSL</sequence>
<dbReference type="PANTHER" id="PTHR30401">
    <property type="entry name" value="TRNA 2-SELENOURIDINE SYNTHASE"/>
    <property type="match status" value="1"/>
</dbReference>
<dbReference type="PANTHER" id="PTHR30401:SF0">
    <property type="entry name" value="TRNA 2-SELENOURIDINE SYNTHASE"/>
    <property type="match status" value="1"/>
</dbReference>
<organism evidence="3 4">
    <name type="scientific">Candidatus Synechococcus spongiarum SP3</name>
    <dbReference type="NCBI Taxonomy" id="1604020"/>
    <lineage>
        <taxon>Bacteria</taxon>
        <taxon>Bacillati</taxon>
        <taxon>Cyanobacteriota</taxon>
        <taxon>Cyanophyceae</taxon>
        <taxon>Synechococcales</taxon>
        <taxon>Synechococcaceae</taxon>
        <taxon>Synechococcus</taxon>
    </lineage>
</organism>
<dbReference type="Pfam" id="PF00581">
    <property type="entry name" value="Rhodanese"/>
    <property type="match status" value="1"/>
</dbReference>
<dbReference type="SMART" id="SM00450">
    <property type="entry name" value="RHOD"/>
    <property type="match status" value="1"/>
</dbReference>
<dbReference type="PATRIC" id="fig|1604020.3.peg.1763"/>
<comment type="caution">
    <text evidence="3">The sequence shown here is derived from an EMBL/GenBank/DDBJ whole genome shotgun (WGS) entry which is preliminary data.</text>
</comment>
<dbReference type="InterPro" id="IPR001763">
    <property type="entry name" value="Rhodanese-like_dom"/>
</dbReference>
<evidence type="ECO:0000313" key="4">
    <source>
        <dbReference type="Proteomes" id="UP000035067"/>
    </source>
</evidence>
<dbReference type="NCBIfam" id="TIGR03167">
    <property type="entry name" value="tRNA_sel_U_synt"/>
    <property type="match status" value="1"/>
</dbReference>
<dbReference type="InterPro" id="IPR058840">
    <property type="entry name" value="AAA_SelU"/>
</dbReference>
<dbReference type="GO" id="GO:0043828">
    <property type="term" value="F:tRNA 2-selenouridine synthase activity"/>
    <property type="evidence" value="ECO:0007669"/>
    <property type="project" value="InterPro"/>
</dbReference>
<dbReference type="EMBL" id="JXQG01000063">
    <property type="protein sequence ID" value="KKZ11095.1"/>
    <property type="molecule type" value="Genomic_DNA"/>
</dbReference>
<evidence type="ECO:0000313" key="3">
    <source>
        <dbReference type="EMBL" id="KKZ11095.1"/>
    </source>
</evidence>
<dbReference type="InterPro" id="IPR036873">
    <property type="entry name" value="Rhodanese-like_dom_sf"/>
</dbReference>
<keyword evidence="1" id="KW-0711">Selenium</keyword>
<name>A0A0G2J499_9SYNE</name>
<dbReference type="AlphaFoldDB" id="A0A0G2J499"/>
<feature type="domain" description="Rhodanese" evidence="2">
    <location>
        <begin position="11"/>
        <end position="125"/>
    </location>
</feature>
<gene>
    <name evidence="3" type="ORF">TE42_08715</name>
</gene>
<dbReference type="Pfam" id="PF26341">
    <property type="entry name" value="AAA_SelU"/>
    <property type="match status" value="1"/>
</dbReference>
<evidence type="ECO:0000256" key="1">
    <source>
        <dbReference type="ARBA" id="ARBA00023266"/>
    </source>
</evidence>
<accession>A0A0G2J499</accession>
<dbReference type="GO" id="GO:0002098">
    <property type="term" value="P:tRNA wobble uridine modification"/>
    <property type="evidence" value="ECO:0007669"/>
    <property type="project" value="InterPro"/>
</dbReference>
<dbReference type="NCBIfam" id="NF008750">
    <property type="entry name" value="PRK11784.1-2"/>
    <property type="match status" value="1"/>
</dbReference>
<proteinExistence type="predicted"/>
<dbReference type="SUPFAM" id="SSF52821">
    <property type="entry name" value="Rhodanese/Cell cycle control phosphatase"/>
    <property type="match status" value="1"/>
</dbReference>
<evidence type="ECO:0000259" key="2">
    <source>
        <dbReference type="PROSITE" id="PS50206"/>
    </source>
</evidence>